<gene>
    <name evidence="1" type="primary">PIC2_3</name>
    <name evidence="1" type="ORF">LTR16_012481</name>
</gene>
<evidence type="ECO:0000313" key="1">
    <source>
        <dbReference type="EMBL" id="KAK5021617.1"/>
    </source>
</evidence>
<reference evidence="1 2" key="1">
    <citation type="submission" date="2023-08" db="EMBL/GenBank/DDBJ databases">
        <title>Black Yeasts Isolated from many extreme environments.</title>
        <authorList>
            <person name="Coleine C."/>
            <person name="Stajich J.E."/>
            <person name="Selbmann L."/>
        </authorList>
    </citation>
    <scope>NUCLEOTIDE SEQUENCE [LARGE SCALE GENOMIC DNA]</scope>
    <source>
        <strain evidence="1 2">CCFEE 536</strain>
    </source>
</reference>
<name>A0ABR0IUV1_9PEZI</name>
<feature type="non-terminal residue" evidence="1">
    <location>
        <position position="100"/>
    </location>
</feature>
<accession>A0ABR0IUV1</accession>
<keyword evidence="2" id="KW-1185">Reference proteome</keyword>
<protein>
    <submittedName>
        <fullName evidence="1">Cu/Pi carrier</fullName>
    </submittedName>
</protein>
<evidence type="ECO:0000313" key="2">
    <source>
        <dbReference type="Proteomes" id="UP001357485"/>
    </source>
</evidence>
<comment type="caution">
    <text evidence="1">The sequence shown here is derived from an EMBL/GenBank/DDBJ whole genome shotgun (WGS) entry which is preliminary data.</text>
</comment>
<sequence>MPLLFPTQGTLSEVFSSSYPFGAPKSEVVQPPRTKHQARSELYPAWSVVDDAKAKTVQLSDAAAQEFEKASSKAQAKAGKIELYSAKYYAACTFGGLMAC</sequence>
<dbReference type="Proteomes" id="UP001357485">
    <property type="component" value="Unassembled WGS sequence"/>
</dbReference>
<proteinExistence type="predicted"/>
<dbReference type="EMBL" id="JAVRRA010029155">
    <property type="protein sequence ID" value="KAK5021617.1"/>
    <property type="molecule type" value="Genomic_DNA"/>
</dbReference>
<organism evidence="1 2">
    <name type="scientific">Cryomyces antarcticus</name>
    <dbReference type="NCBI Taxonomy" id="329879"/>
    <lineage>
        <taxon>Eukaryota</taxon>
        <taxon>Fungi</taxon>
        <taxon>Dikarya</taxon>
        <taxon>Ascomycota</taxon>
        <taxon>Pezizomycotina</taxon>
        <taxon>Dothideomycetes</taxon>
        <taxon>Dothideomycetes incertae sedis</taxon>
        <taxon>Cryomyces</taxon>
    </lineage>
</organism>